<protein>
    <submittedName>
        <fullName evidence="2">Putative LAGLIDADG homing endonuclease</fullName>
    </submittedName>
</protein>
<dbReference type="PANTHER" id="PTHR36181:SF2">
    <property type="entry name" value="INTRON-ENCODED ENDONUCLEASE AI3-RELATED"/>
    <property type="match status" value="1"/>
</dbReference>
<keyword evidence="2" id="KW-0255">Endonuclease</keyword>
<dbReference type="AlphaFoldDB" id="A0A0D6E261"/>
<keyword evidence="2" id="KW-0540">Nuclease</keyword>
<keyword evidence="2" id="KW-0934">Plastid</keyword>
<dbReference type="Gene3D" id="3.10.28.10">
    <property type="entry name" value="Homing endonucleases"/>
    <property type="match status" value="2"/>
</dbReference>
<dbReference type="InterPro" id="IPR051289">
    <property type="entry name" value="LAGLIDADG_Endonuclease"/>
</dbReference>
<dbReference type="SUPFAM" id="SSF55608">
    <property type="entry name" value="Homing endonucleases"/>
    <property type="match status" value="2"/>
</dbReference>
<name>A0A0D6E261_TYDEX</name>
<reference evidence="2" key="1">
    <citation type="journal article" date="2015" name="BMC Genomics">
        <title>The chloroplast genomes of Bryopsis plumosa and Tydemania expeditionis (Bryopsidales, Chlorophyta): compact genomes and genes of bacterial origin.</title>
        <authorList>
            <person name="Leliaert F."/>
            <person name="Lopez-Bautista J.M."/>
        </authorList>
    </citation>
    <scope>NUCLEOTIDE SEQUENCE</scope>
    <source>
        <strain evidence="2">FL1151</strain>
    </source>
</reference>
<organism evidence="2">
    <name type="scientific">Tydemania expeditionis</name>
    <name type="common">Green alga</name>
    <dbReference type="NCBI Taxonomy" id="325645"/>
    <lineage>
        <taxon>Eukaryota</taxon>
        <taxon>Viridiplantae</taxon>
        <taxon>Chlorophyta</taxon>
        <taxon>core chlorophytes</taxon>
        <taxon>Ulvophyceae</taxon>
        <taxon>TCBD clade</taxon>
        <taxon>Bryopsidales</taxon>
        <taxon>Halimedineae</taxon>
        <taxon>Halimedaceae</taxon>
        <taxon>Udoteae</taxon>
        <taxon>Tydemania</taxon>
    </lineage>
</organism>
<proteinExistence type="predicted"/>
<dbReference type="GO" id="GO:0005739">
    <property type="term" value="C:mitochondrion"/>
    <property type="evidence" value="ECO:0007669"/>
    <property type="project" value="UniProtKB-ARBA"/>
</dbReference>
<dbReference type="GeneID" id="24020459"/>
<dbReference type="RefSeq" id="YP_009130545.1">
    <property type="nucleotide sequence ID" value="NC_026796.1"/>
</dbReference>
<feature type="domain" description="Homing endonuclease LAGLIDADG" evidence="1">
    <location>
        <begin position="11"/>
        <end position="100"/>
    </location>
</feature>
<evidence type="ECO:0000259" key="1">
    <source>
        <dbReference type="Pfam" id="PF00961"/>
    </source>
</evidence>
<dbReference type="GO" id="GO:0004519">
    <property type="term" value="F:endonuclease activity"/>
    <property type="evidence" value="ECO:0007669"/>
    <property type="project" value="UniProtKB-KW"/>
</dbReference>
<geneLocation type="chloroplast" evidence="2"/>
<evidence type="ECO:0000313" key="2">
    <source>
        <dbReference type="EMBL" id="CEO91075.1"/>
    </source>
</evidence>
<feature type="domain" description="Homing endonuclease LAGLIDADG" evidence="1">
    <location>
        <begin position="127"/>
        <end position="221"/>
    </location>
</feature>
<keyword evidence="2" id="KW-0150">Chloroplast</keyword>
<dbReference type="InterPro" id="IPR004860">
    <property type="entry name" value="LAGLIDADG_dom"/>
</dbReference>
<keyword evidence="2" id="KW-0378">Hydrolase</keyword>
<accession>A0A0D6E261</accession>
<dbReference type="PANTHER" id="PTHR36181">
    <property type="entry name" value="INTRON-ENCODED ENDONUCLEASE AI3-RELATED"/>
    <property type="match status" value="1"/>
</dbReference>
<dbReference type="Pfam" id="PF00961">
    <property type="entry name" value="LAGLIDADG_1"/>
    <property type="match status" value="2"/>
</dbReference>
<sequence length="246" mass="28877">MKMAILNPNWIVGFVDGDGHFGISNDSKRFYFVVSQDQRSVNVLYAIKQFFKCGSVHKAGKNMIEYKVSSKKHLENIIIPFFQKWPLQTSKKKSFEIFVKKFLKVCKPTLNFEFIENSNFSLDWFRGFIDAEGCFVCSILNQTIRPQFIIGLNAIDKSILDKIQKNLKIGVRYKKKNGIEVFQLSSNQNMCHFAKSVLLTKGFKDHLKTYKRIRARKWCRIVFLMEQKKHKTIDGFNKIQKLYKSF</sequence>
<dbReference type="InterPro" id="IPR027434">
    <property type="entry name" value="Homing_endonucl"/>
</dbReference>
<gene>
    <name evidence="2" type="primary">orf6</name>
</gene>
<dbReference type="EMBL" id="LN810505">
    <property type="protein sequence ID" value="CEO91075.1"/>
    <property type="molecule type" value="Genomic_DNA"/>
</dbReference>